<dbReference type="EMBL" id="DSEU01000058">
    <property type="protein sequence ID" value="HEM67552.1"/>
    <property type="molecule type" value="Genomic_DNA"/>
</dbReference>
<protein>
    <submittedName>
        <fullName evidence="1">Uncharacterized protein</fullName>
    </submittedName>
</protein>
<gene>
    <name evidence="1" type="ORF">ENO26_08350</name>
</gene>
<evidence type="ECO:0000313" key="1">
    <source>
        <dbReference type="EMBL" id="HEM67552.1"/>
    </source>
</evidence>
<reference evidence="1" key="1">
    <citation type="journal article" date="2020" name="mSystems">
        <title>Genome- and Community-Level Interaction Insights into Carbon Utilization and Element Cycling Functions of Hydrothermarchaeota in Hydrothermal Sediment.</title>
        <authorList>
            <person name="Zhou Z."/>
            <person name="Liu Y."/>
            <person name="Xu W."/>
            <person name="Pan J."/>
            <person name="Luo Z.H."/>
            <person name="Li M."/>
        </authorList>
    </citation>
    <scope>NUCLEOTIDE SEQUENCE [LARGE SCALE GENOMIC DNA]</scope>
    <source>
        <strain evidence="1">SpSt-125</strain>
    </source>
</reference>
<comment type="caution">
    <text evidence="1">The sequence shown here is derived from an EMBL/GenBank/DDBJ whole genome shotgun (WGS) entry which is preliminary data.</text>
</comment>
<sequence>MRRLRSQGVFLDLYRAPIMRVEPKDLIHYFTSRHMVARYREEWGFSSYIDSYCFMVIASSPFPCTAPWICIRLGGFQSHPRDPTPWVAALGESPCRLFTPHRESHEDV</sequence>
<accession>A0A7J2U5S4</accession>
<name>A0A7J2U5S4_9CREN</name>
<proteinExistence type="predicted"/>
<dbReference type="AlphaFoldDB" id="A0A7J2U5S4"/>
<organism evidence="1">
    <name type="scientific">Ignisphaera aggregans</name>
    <dbReference type="NCBI Taxonomy" id="334771"/>
    <lineage>
        <taxon>Archaea</taxon>
        <taxon>Thermoproteota</taxon>
        <taxon>Thermoprotei</taxon>
        <taxon>Desulfurococcales</taxon>
        <taxon>Desulfurococcaceae</taxon>
        <taxon>Ignisphaera</taxon>
    </lineage>
</organism>